<feature type="compositionally biased region" description="Polar residues" evidence="1">
    <location>
        <begin position="76"/>
        <end position="86"/>
    </location>
</feature>
<evidence type="ECO:0000313" key="3">
    <source>
        <dbReference type="Proteomes" id="UP001595075"/>
    </source>
</evidence>
<feature type="compositionally biased region" description="Acidic residues" evidence="1">
    <location>
        <begin position="18"/>
        <end position="38"/>
    </location>
</feature>
<sequence length="188" mass="20269">MSTLAVPDSHTSPAPISEDLEAVPEIDEAERDTEEFAEDMAAHEAEEETTTAVSNNRSTPAPTAEQIESHAENDLSETTNTVSAISHLNPEEVAAEKTEEGTTATESSNRSTIPTTRQTEGTLSTVTPTILITTTRGNEGASDPSATHLDDIDNKDKEICKGMYEDGEFTPYGALAITTAIYCWFWSI</sequence>
<protein>
    <submittedName>
        <fullName evidence="2">Uncharacterized protein</fullName>
    </submittedName>
</protein>
<name>A0ABR4BRY3_9HELO</name>
<feature type="compositionally biased region" description="Polar residues" evidence="1">
    <location>
        <begin position="107"/>
        <end position="120"/>
    </location>
</feature>
<proteinExistence type="predicted"/>
<evidence type="ECO:0000256" key="1">
    <source>
        <dbReference type="SAM" id="MobiDB-lite"/>
    </source>
</evidence>
<comment type="caution">
    <text evidence="2">The sequence shown here is derived from an EMBL/GenBank/DDBJ whole genome shotgun (WGS) entry which is preliminary data.</text>
</comment>
<dbReference type="EMBL" id="JAZHXI010000022">
    <property type="protein sequence ID" value="KAL2060416.1"/>
    <property type="molecule type" value="Genomic_DNA"/>
</dbReference>
<feature type="region of interest" description="Disordered" evidence="1">
    <location>
        <begin position="1"/>
        <end position="120"/>
    </location>
</feature>
<dbReference type="Proteomes" id="UP001595075">
    <property type="component" value="Unassembled WGS sequence"/>
</dbReference>
<keyword evidence="3" id="KW-1185">Reference proteome</keyword>
<gene>
    <name evidence="2" type="ORF">VTL71DRAFT_9446</name>
</gene>
<feature type="compositionally biased region" description="Polar residues" evidence="1">
    <location>
        <begin position="1"/>
        <end position="14"/>
    </location>
</feature>
<organism evidence="2 3">
    <name type="scientific">Oculimacula yallundae</name>
    <dbReference type="NCBI Taxonomy" id="86028"/>
    <lineage>
        <taxon>Eukaryota</taxon>
        <taxon>Fungi</taxon>
        <taxon>Dikarya</taxon>
        <taxon>Ascomycota</taxon>
        <taxon>Pezizomycotina</taxon>
        <taxon>Leotiomycetes</taxon>
        <taxon>Helotiales</taxon>
        <taxon>Ploettnerulaceae</taxon>
        <taxon>Oculimacula</taxon>
    </lineage>
</organism>
<evidence type="ECO:0000313" key="2">
    <source>
        <dbReference type="EMBL" id="KAL2060416.1"/>
    </source>
</evidence>
<reference evidence="2 3" key="1">
    <citation type="journal article" date="2024" name="Commun. Biol.">
        <title>Comparative genomic analysis of thermophilic fungi reveals convergent evolutionary adaptations and gene losses.</title>
        <authorList>
            <person name="Steindorff A.S."/>
            <person name="Aguilar-Pontes M.V."/>
            <person name="Robinson A.J."/>
            <person name="Andreopoulos B."/>
            <person name="LaButti K."/>
            <person name="Kuo A."/>
            <person name="Mondo S."/>
            <person name="Riley R."/>
            <person name="Otillar R."/>
            <person name="Haridas S."/>
            <person name="Lipzen A."/>
            <person name="Grimwood J."/>
            <person name="Schmutz J."/>
            <person name="Clum A."/>
            <person name="Reid I.D."/>
            <person name="Moisan M.C."/>
            <person name="Butler G."/>
            <person name="Nguyen T.T.M."/>
            <person name="Dewar K."/>
            <person name="Conant G."/>
            <person name="Drula E."/>
            <person name="Henrissat B."/>
            <person name="Hansel C."/>
            <person name="Singer S."/>
            <person name="Hutchinson M.I."/>
            <person name="de Vries R.P."/>
            <person name="Natvig D.O."/>
            <person name="Powell A.J."/>
            <person name="Tsang A."/>
            <person name="Grigoriev I.V."/>
        </authorList>
    </citation>
    <scope>NUCLEOTIDE SEQUENCE [LARGE SCALE GENOMIC DNA]</scope>
    <source>
        <strain evidence="2 3">CBS 494.80</strain>
    </source>
</reference>
<accession>A0ABR4BRY3</accession>